<keyword evidence="3" id="KW-1185">Reference proteome</keyword>
<comment type="subcellular location">
    <subcellularLocation>
        <location evidence="1">Cell membrane</location>
        <topology evidence="1">Peripheral membrane protein</topology>
        <orientation evidence="1">Cytoplasmic side</orientation>
    </subcellularLocation>
</comment>
<dbReference type="PANTHER" id="PTHR33383:SF1">
    <property type="entry name" value="MEMBRANE PROTEIN INSERTION EFFICIENCY FACTOR-RELATED"/>
    <property type="match status" value="1"/>
</dbReference>
<evidence type="ECO:0000313" key="3">
    <source>
        <dbReference type="Proteomes" id="UP001416858"/>
    </source>
</evidence>
<evidence type="ECO:0000313" key="2">
    <source>
        <dbReference type="EMBL" id="GAA5505944.1"/>
    </source>
</evidence>
<gene>
    <name evidence="2" type="primary">yidD</name>
    <name evidence="2" type="ORF">Rcae01_01394</name>
</gene>
<dbReference type="NCBIfam" id="TIGR00278">
    <property type="entry name" value="membrane protein insertion efficiency factor YidD"/>
    <property type="match status" value="1"/>
</dbReference>
<keyword evidence="1" id="KW-1003">Cell membrane</keyword>
<comment type="function">
    <text evidence="1">Could be involved in insertion of integral membrane proteins into the membrane.</text>
</comment>
<dbReference type="SMART" id="SM01234">
    <property type="entry name" value="Haemolytic"/>
    <property type="match status" value="1"/>
</dbReference>
<organism evidence="2 3">
    <name type="scientific">Novipirellula caenicola</name>
    <dbReference type="NCBI Taxonomy" id="1536901"/>
    <lineage>
        <taxon>Bacteria</taxon>
        <taxon>Pseudomonadati</taxon>
        <taxon>Planctomycetota</taxon>
        <taxon>Planctomycetia</taxon>
        <taxon>Pirellulales</taxon>
        <taxon>Pirellulaceae</taxon>
        <taxon>Novipirellula</taxon>
    </lineage>
</organism>
<dbReference type="EMBL" id="BAABRO010000002">
    <property type="protein sequence ID" value="GAA5505944.1"/>
    <property type="molecule type" value="Genomic_DNA"/>
</dbReference>
<comment type="caution">
    <text evidence="2">The sequence shown here is derived from an EMBL/GenBank/DDBJ whole genome shotgun (WGS) entry which is preliminary data.</text>
</comment>
<dbReference type="Pfam" id="PF01809">
    <property type="entry name" value="YidD"/>
    <property type="match status" value="1"/>
</dbReference>
<reference evidence="2 3" key="1">
    <citation type="submission" date="2024-02" db="EMBL/GenBank/DDBJ databases">
        <title>Rhodopirellula caenicola NBRC 110016.</title>
        <authorList>
            <person name="Ichikawa N."/>
            <person name="Katano-Makiyama Y."/>
            <person name="Hidaka K."/>
        </authorList>
    </citation>
    <scope>NUCLEOTIDE SEQUENCE [LARGE SCALE GENOMIC DNA]</scope>
    <source>
        <strain evidence="2 3">NBRC 110016</strain>
    </source>
</reference>
<dbReference type="RefSeq" id="WP_345682922.1">
    <property type="nucleotide sequence ID" value="NZ_BAABRO010000002.1"/>
</dbReference>
<proteinExistence type="inferred from homology"/>
<sequence length="76" mass="8818">MFKTIHRWIIVIVLAPIRFYQMAISPMIGPNCRFTPTCSQYAIEAIRKYGVLRGSIKAVWRILRCHPWNPGGYDPP</sequence>
<comment type="similarity">
    <text evidence="1">Belongs to the UPF0161 family.</text>
</comment>
<evidence type="ECO:0000256" key="1">
    <source>
        <dbReference type="HAMAP-Rule" id="MF_00386"/>
    </source>
</evidence>
<dbReference type="HAMAP" id="MF_00386">
    <property type="entry name" value="UPF0161_YidD"/>
    <property type="match status" value="1"/>
</dbReference>
<accession>A0ABP9VL77</accession>
<dbReference type="InterPro" id="IPR002696">
    <property type="entry name" value="Membr_insert_effic_factor_YidD"/>
</dbReference>
<dbReference type="Proteomes" id="UP001416858">
    <property type="component" value="Unassembled WGS sequence"/>
</dbReference>
<protein>
    <recommendedName>
        <fullName evidence="1">Putative membrane protein insertion efficiency factor</fullName>
    </recommendedName>
</protein>
<name>A0ABP9VL77_9BACT</name>
<keyword evidence="1" id="KW-0472">Membrane</keyword>
<dbReference type="PANTHER" id="PTHR33383">
    <property type="entry name" value="MEMBRANE PROTEIN INSERTION EFFICIENCY FACTOR-RELATED"/>
    <property type="match status" value="1"/>
</dbReference>